<dbReference type="AlphaFoldDB" id="A0A6G0XE47"/>
<protein>
    <submittedName>
        <fullName evidence="1">Uncharacterized protein</fullName>
    </submittedName>
</protein>
<dbReference type="Proteomes" id="UP000481153">
    <property type="component" value="Unassembled WGS sequence"/>
</dbReference>
<dbReference type="VEuPathDB" id="FungiDB:AeMF1_014643"/>
<keyword evidence="2" id="KW-1185">Reference proteome</keyword>
<evidence type="ECO:0000313" key="1">
    <source>
        <dbReference type="EMBL" id="KAF0738433.1"/>
    </source>
</evidence>
<sequence length="200" mass="21955">MDGGKLVWFSLDYFGLLWNKWDPKGYCIPRKIAGCELIVEKIPHGELGHRRVVEQWIDLQRLNLSSGFLGELVDVKATESALPSVFGTTWRFAKPAAAMTDTFATGMGLFVAIFHRACPFQVWNGMARAVIAHTLIQRAVFKLTLASAAVTDTQPSSIALVCAVRDKTARSSPVKAVFPRARQDGAIVVVKQTLGLHCAE</sequence>
<comment type="caution">
    <text evidence="1">The sequence shown here is derived from an EMBL/GenBank/DDBJ whole genome shotgun (WGS) entry which is preliminary data.</text>
</comment>
<accession>A0A6G0XE47</accession>
<gene>
    <name evidence="1" type="ORF">Ae201684_005664</name>
</gene>
<dbReference type="EMBL" id="VJMJ01000074">
    <property type="protein sequence ID" value="KAF0738433.1"/>
    <property type="molecule type" value="Genomic_DNA"/>
</dbReference>
<organism evidence="1 2">
    <name type="scientific">Aphanomyces euteiches</name>
    <dbReference type="NCBI Taxonomy" id="100861"/>
    <lineage>
        <taxon>Eukaryota</taxon>
        <taxon>Sar</taxon>
        <taxon>Stramenopiles</taxon>
        <taxon>Oomycota</taxon>
        <taxon>Saprolegniomycetes</taxon>
        <taxon>Saprolegniales</taxon>
        <taxon>Verrucalvaceae</taxon>
        <taxon>Aphanomyces</taxon>
    </lineage>
</organism>
<proteinExistence type="predicted"/>
<evidence type="ECO:0000313" key="2">
    <source>
        <dbReference type="Proteomes" id="UP000481153"/>
    </source>
</evidence>
<name>A0A6G0XE47_9STRA</name>
<reference evidence="1 2" key="1">
    <citation type="submission" date="2019-07" db="EMBL/GenBank/DDBJ databases">
        <title>Genomics analysis of Aphanomyces spp. identifies a new class of oomycete effector associated with host adaptation.</title>
        <authorList>
            <person name="Gaulin E."/>
        </authorList>
    </citation>
    <scope>NUCLEOTIDE SEQUENCE [LARGE SCALE GENOMIC DNA]</scope>
    <source>
        <strain evidence="1 2">ATCC 201684</strain>
    </source>
</reference>